<accession>A0A250WPJ6</accession>
<evidence type="ECO:0000259" key="3">
    <source>
        <dbReference type="PROSITE" id="PS50102"/>
    </source>
</evidence>
<organism evidence="5 6">
    <name type="scientific">Chlamydomonas eustigma</name>
    <dbReference type="NCBI Taxonomy" id="1157962"/>
    <lineage>
        <taxon>Eukaryota</taxon>
        <taxon>Viridiplantae</taxon>
        <taxon>Chlorophyta</taxon>
        <taxon>core chlorophytes</taxon>
        <taxon>Chlorophyceae</taxon>
        <taxon>CS clade</taxon>
        <taxon>Chlamydomonadales</taxon>
        <taxon>Chlamydomonadaceae</taxon>
        <taxon>Chlamydomonas</taxon>
    </lineage>
</organism>
<feature type="region of interest" description="Disordered" evidence="2">
    <location>
        <begin position="244"/>
        <end position="265"/>
    </location>
</feature>
<keyword evidence="6" id="KW-1185">Reference proteome</keyword>
<comment type="caution">
    <text evidence="5">The sequence shown here is derived from an EMBL/GenBank/DDBJ whole genome shotgun (WGS) entry which is preliminary data.</text>
</comment>
<feature type="compositionally biased region" description="Polar residues" evidence="2">
    <location>
        <begin position="549"/>
        <end position="561"/>
    </location>
</feature>
<dbReference type="OrthoDB" id="551800at2759"/>
<dbReference type="InterPro" id="IPR012677">
    <property type="entry name" value="Nucleotide-bd_a/b_plait_sf"/>
</dbReference>
<evidence type="ECO:0008006" key="7">
    <source>
        <dbReference type="Google" id="ProtNLM"/>
    </source>
</evidence>
<proteinExistence type="predicted"/>
<dbReference type="InterPro" id="IPR000504">
    <property type="entry name" value="RRM_dom"/>
</dbReference>
<sequence length="902" mass="97666">MDLQEPSKKKRNVIATDATVDLELLERLGIGEGTNTGPDRSDETTNQSKILENRQDGRINESKERSEQRSFLKPVTQPAKCGIQASQIEVFLGGLSKDISEGDIIASLSDSGLPVLSVKIQREFEGTQSRGFAYITFPNMYTAQKACHSISKIGGRPVALHITRSKTVEHLGRRPDMTPYRVVTAGGESHLSLLLNKVRSLERPVAGVSEAMASAYASKVLCEDVLNPLSIKLPESAAKRQAVGHQRKGKIGSPASACATSSEASVPYPPLRISSVHRPIMNNDLASIDGPVFKVQDHGLQNRVSVKAHMQGGITPEKVPVTEAPEPSVLTLAHVLHNYPETQRALHEYQESKPDIDVQSLTPLTILNQCANRLRVEVSYSESADTPTGPFLIQARMQLPKDFENLDPLCGSGKARLKKDAKQLAAAGILEQLLPVIRGHQGRTDSSNSTTPATISSGNRRKNAKKASGNVKETNVSHTLMDGEVSSAVPHNFYTTHQKSSQARTSSNVAVEDTIANTTQQIPKGLSSLLDGFPPAWKNPVVAGQEIVSQHPSSNPQSGLSLGSPYVGRGLDAGSKQPDPLNVIGPITKHHAANRQGHLHKGVERDRHLQILGTASRIASHVYGVALPHTRPVERDLMSDVSWYRSDAVLRLHNQPAFQKKDLGIQWKPLTIWSEGTSAVLSNIQRKRQLEEQQQQQQHDLLASQLPDSLDLAVGSMQSVAPSGASRVWHGSGANRWEGVPPEQVMQLQLQLEQQSIDGSCPPGSSDPNWSENLNHRPEPQRRLLHLSGSPRTVTAPVGNREVAAQWQGMFELRHVSHGSEPSAVFGAQEAQVVPMNVHVGSGWGAEASHKSGASAVLPSTLLDQSVSNQEICVQDVLDDVQKLLLGAGIVKGPPSSPVTYK</sequence>
<feature type="region of interest" description="Disordered" evidence="2">
    <location>
        <begin position="549"/>
        <end position="578"/>
    </location>
</feature>
<dbReference type="PROSITE" id="PS50102">
    <property type="entry name" value="RRM"/>
    <property type="match status" value="1"/>
</dbReference>
<gene>
    <name evidence="5" type="ORF">CEUSTIGMA_g223.t1</name>
</gene>
<dbReference type="SMART" id="SM00360">
    <property type="entry name" value="RRM"/>
    <property type="match status" value="1"/>
</dbReference>
<keyword evidence="1" id="KW-0694">RNA-binding</keyword>
<dbReference type="PROSITE" id="PS50137">
    <property type="entry name" value="DS_RBD"/>
    <property type="match status" value="1"/>
</dbReference>
<evidence type="ECO:0000256" key="2">
    <source>
        <dbReference type="SAM" id="MobiDB-lite"/>
    </source>
</evidence>
<dbReference type="Gene3D" id="3.30.70.330">
    <property type="match status" value="1"/>
</dbReference>
<feature type="region of interest" description="Disordered" evidence="2">
    <location>
        <begin position="440"/>
        <end position="477"/>
    </location>
</feature>
<evidence type="ECO:0000313" key="5">
    <source>
        <dbReference type="EMBL" id="GAX72767.1"/>
    </source>
</evidence>
<dbReference type="InterPro" id="IPR035979">
    <property type="entry name" value="RBD_domain_sf"/>
</dbReference>
<dbReference type="EMBL" id="BEGY01000001">
    <property type="protein sequence ID" value="GAX72767.1"/>
    <property type="molecule type" value="Genomic_DNA"/>
</dbReference>
<dbReference type="CDD" id="cd00590">
    <property type="entry name" value="RRM_SF"/>
    <property type="match status" value="1"/>
</dbReference>
<feature type="region of interest" description="Disordered" evidence="2">
    <location>
        <begin position="755"/>
        <end position="776"/>
    </location>
</feature>
<dbReference type="SUPFAM" id="SSF54928">
    <property type="entry name" value="RNA-binding domain, RBD"/>
    <property type="match status" value="1"/>
</dbReference>
<feature type="compositionally biased region" description="Polar residues" evidence="2">
    <location>
        <begin position="444"/>
        <end position="458"/>
    </location>
</feature>
<feature type="domain" description="DRBM" evidence="4">
    <location>
        <begin position="362"/>
        <end position="435"/>
    </location>
</feature>
<protein>
    <recommendedName>
        <fullName evidence="7">RRM domain-containing protein</fullName>
    </recommendedName>
</protein>
<reference evidence="5 6" key="1">
    <citation type="submission" date="2017-08" db="EMBL/GenBank/DDBJ databases">
        <title>Acidophilic green algal genome provides insights into adaptation to an acidic environment.</title>
        <authorList>
            <person name="Hirooka S."/>
            <person name="Hirose Y."/>
            <person name="Kanesaki Y."/>
            <person name="Higuchi S."/>
            <person name="Fujiwara T."/>
            <person name="Onuma R."/>
            <person name="Era A."/>
            <person name="Ohbayashi R."/>
            <person name="Uzuka A."/>
            <person name="Nozaki H."/>
            <person name="Yoshikawa H."/>
            <person name="Miyagishima S.Y."/>
        </authorList>
    </citation>
    <scope>NUCLEOTIDE SEQUENCE [LARGE SCALE GENOMIC DNA]</scope>
    <source>
        <strain evidence="5 6">NIES-2499</strain>
    </source>
</reference>
<dbReference type="Pfam" id="PF00076">
    <property type="entry name" value="RRM_1"/>
    <property type="match status" value="1"/>
</dbReference>
<evidence type="ECO:0000259" key="4">
    <source>
        <dbReference type="PROSITE" id="PS50137"/>
    </source>
</evidence>
<name>A0A250WPJ6_9CHLO</name>
<evidence type="ECO:0000256" key="1">
    <source>
        <dbReference type="PROSITE-ProRule" id="PRU00176"/>
    </source>
</evidence>
<dbReference type="GO" id="GO:0003723">
    <property type="term" value="F:RNA binding"/>
    <property type="evidence" value="ECO:0007669"/>
    <property type="project" value="UniProtKB-UniRule"/>
</dbReference>
<evidence type="ECO:0000313" key="6">
    <source>
        <dbReference type="Proteomes" id="UP000232323"/>
    </source>
</evidence>
<feature type="domain" description="RRM" evidence="3">
    <location>
        <begin position="88"/>
        <end position="165"/>
    </location>
</feature>
<dbReference type="STRING" id="1157962.A0A250WPJ6"/>
<feature type="region of interest" description="Disordered" evidence="2">
    <location>
        <begin position="29"/>
        <end position="74"/>
    </location>
</feature>
<feature type="compositionally biased region" description="Basic and acidic residues" evidence="2">
    <location>
        <begin position="51"/>
        <end position="70"/>
    </location>
</feature>
<dbReference type="AlphaFoldDB" id="A0A250WPJ6"/>
<dbReference type="Proteomes" id="UP000232323">
    <property type="component" value="Unassembled WGS sequence"/>
</dbReference>
<dbReference type="InterPro" id="IPR014720">
    <property type="entry name" value="dsRBD_dom"/>
</dbReference>